<dbReference type="RefSeq" id="WP_062613985.1">
    <property type="nucleotide sequence ID" value="NZ_LNIZ01000007.1"/>
</dbReference>
<gene>
    <name evidence="1" type="ORF">AQZ59_01452</name>
</gene>
<evidence type="ECO:0000313" key="2">
    <source>
        <dbReference type="Proteomes" id="UP000054404"/>
    </source>
</evidence>
<dbReference type="SUPFAM" id="SSF75169">
    <property type="entry name" value="DsrEFH-like"/>
    <property type="match status" value="1"/>
</dbReference>
<evidence type="ECO:0000313" key="1">
    <source>
        <dbReference type="EMBL" id="KTF03664.1"/>
    </source>
</evidence>
<name>A0A0W1KJ56_9ACTO</name>
<keyword evidence="2" id="KW-1185">Reference proteome</keyword>
<dbReference type="InterPro" id="IPR003787">
    <property type="entry name" value="Sulphur_relay_DsrE/F-like"/>
</dbReference>
<organism evidence="1 2">
    <name type="scientific">Trueperella bernardiae</name>
    <dbReference type="NCBI Taxonomy" id="59561"/>
    <lineage>
        <taxon>Bacteria</taxon>
        <taxon>Bacillati</taxon>
        <taxon>Actinomycetota</taxon>
        <taxon>Actinomycetes</taxon>
        <taxon>Actinomycetales</taxon>
        <taxon>Actinomycetaceae</taxon>
        <taxon>Trueperella</taxon>
    </lineage>
</organism>
<accession>A0A0W1KJ56</accession>
<dbReference type="AlphaFoldDB" id="A0A0W1KJ56"/>
<dbReference type="EMBL" id="LNIZ01000007">
    <property type="protein sequence ID" value="KTF03664.1"/>
    <property type="molecule type" value="Genomic_DNA"/>
</dbReference>
<dbReference type="OrthoDB" id="5432020at2"/>
<dbReference type="Gene3D" id="3.40.1260.10">
    <property type="entry name" value="DsrEFH-like"/>
    <property type="match status" value="1"/>
</dbReference>
<dbReference type="Proteomes" id="UP000054404">
    <property type="component" value="Unassembled WGS sequence"/>
</dbReference>
<proteinExistence type="predicted"/>
<sequence length="114" mass="12891">MSDYKLVFHINENDRWPFTLRSVRNFIRADDRHRAVVVANGGAVRSFSQLEADPNRMARIRGLEAEGVSFVVCQIALGERQVKEELIPEYVKVVPAGIVEIAKLQSEGYGYVKV</sequence>
<comment type="caution">
    <text evidence="1">The sequence shown here is derived from an EMBL/GenBank/DDBJ whole genome shotgun (WGS) entry which is preliminary data.</text>
</comment>
<dbReference type="Pfam" id="PF02635">
    <property type="entry name" value="DsrE"/>
    <property type="match status" value="1"/>
</dbReference>
<dbReference type="PANTHER" id="PTHR37691">
    <property type="entry name" value="BLR3518 PROTEIN"/>
    <property type="match status" value="1"/>
</dbReference>
<reference evidence="1 2" key="1">
    <citation type="submission" date="2015-11" db="EMBL/GenBank/DDBJ databases">
        <title>Draft Genome Sequence of the Type Strain Trueperella bernardiae LCDC 89-0504T, Isolated from Blood Culture.</title>
        <authorList>
            <person name="Bernier A.-M."/>
            <person name="Bernard K."/>
        </authorList>
    </citation>
    <scope>NUCLEOTIDE SEQUENCE [LARGE SCALE GENOMIC DNA]</scope>
    <source>
        <strain evidence="1 2">LCDC 89-0504</strain>
    </source>
</reference>
<dbReference type="PATRIC" id="fig|59561.3.peg.1443"/>
<dbReference type="InterPro" id="IPR027396">
    <property type="entry name" value="DsrEFH-like"/>
</dbReference>
<protein>
    <submittedName>
        <fullName evidence="1">DsrE/DsrF-like family protein</fullName>
    </submittedName>
</protein>
<dbReference type="PANTHER" id="PTHR37691:SF1">
    <property type="entry name" value="BLR3518 PROTEIN"/>
    <property type="match status" value="1"/>
</dbReference>